<keyword evidence="8" id="KW-1185">Reference proteome</keyword>
<organism evidence="7 8">
    <name type="scientific">Batrachochytrium salamandrivorans</name>
    <dbReference type="NCBI Taxonomy" id="1357716"/>
    <lineage>
        <taxon>Eukaryota</taxon>
        <taxon>Fungi</taxon>
        <taxon>Fungi incertae sedis</taxon>
        <taxon>Chytridiomycota</taxon>
        <taxon>Chytridiomycota incertae sedis</taxon>
        <taxon>Chytridiomycetes</taxon>
        <taxon>Rhizophydiales</taxon>
        <taxon>Rhizophydiales incertae sedis</taxon>
        <taxon>Batrachochytrium</taxon>
    </lineage>
</organism>
<reference evidence="7 8" key="1">
    <citation type="submission" date="2021-02" db="EMBL/GenBank/DDBJ databases">
        <title>Variation within the Batrachochytrium salamandrivorans European outbreak.</title>
        <authorList>
            <person name="Kelly M."/>
            <person name="Pasmans F."/>
            <person name="Shea T.P."/>
            <person name="Munoz J.F."/>
            <person name="Carranza S."/>
            <person name="Cuomo C.A."/>
            <person name="Martel A."/>
        </authorList>
    </citation>
    <scope>NUCLEOTIDE SEQUENCE [LARGE SCALE GENOMIC DNA]</scope>
    <source>
        <strain evidence="7 8">AMFP18/2</strain>
    </source>
</reference>
<dbReference type="Pfam" id="PF08161">
    <property type="entry name" value="RRP12_HEAT"/>
    <property type="match status" value="1"/>
</dbReference>
<dbReference type="InterPro" id="IPR016024">
    <property type="entry name" value="ARM-type_fold"/>
</dbReference>
<dbReference type="InterPro" id="IPR011989">
    <property type="entry name" value="ARM-like"/>
</dbReference>
<dbReference type="PANTHER" id="PTHR48287">
    <property type="entry name" value="ARM REPEAT SUPERFAMILY PROTEIN"/>
    <property type="match status" value="1"/>
</dbReference>
<feature type="compositionally biased region" description="Acidic residues" evidence="4">
    <location>
        <begin position="1299"/>
        <end position="1310"/>
    </location>
</feature>
<evidence type="ECO:0000313" key="8">
    <source>
        <dbReference type="Proteomes" id="UP001648503"/>
    </source>
</evidence>
<feature type="region of interest" description="Disordered" evidence="4">
    <location>
        <begin position="1455"/>
        <end position="1486"/>
    </location>
</feature>
<dbReference type="Gene3D" id="1.25.10.10">
    <property type="entry name" value="Leucine-rich Repeat Variant"/>
    <property type="match status" value="1"/>
</dbReference>
<keyword evidence="3" id="KW-0539">Nucleus</keyword>
<dbReference type="SUPFAM" id="SSF48371">
    <property type="entry name" value="ARM repeat"/>
    <property type="match status" value="1"/>
</dbReference>
<feature type="domain" description="RRP12 HEAT" evidence="5">
    <location>
        <begin position="392"/>
        <end position="713"/>
    </location>
</feature>
<evidence type="ECO:0000259" key="5">
    <source>
        <dbReference type="Pfam" id="PF08161"/>
    </source>
</evidence>
<evidence type="ECO:0000256" key="3">
    <source>
        <dbReference type="ARBA" id="ARBA00023242"/>
    </source>
</evidence>
<dbReference type="InterPro" id="IPR057860">
    <property type="entry name" value="HEAT_RRP12_N"/>
</dbReference>
<feature type="compositionally biased region" description="Basic and acidic residues" evidence="4">
    <location>
        <begin position="1144"/>
        <end position="1163"/>
    </location>
</feature>
<feature type="region of interest" description="Disordered" evidence="4">
    <location>
        <begin position="1261"/>
        <end position="1394"/>
    </location>
</feature>
<comment type="subcellular location">
    <subcellularLocation>
        <location evidence="1">Nucleus</location>
    </subcellularLocation>
</comment>
<feature type="compositionally biased region" description="Polar residues" evidence="4">
    <location>
        <begin position="1283"/>
        <end position="1293"/>
    </location>
</feature>
<feature type="region of interest" description="Disordered" evidence="4">
    <location>
        <begin position="1195"/>
        <end position="1217"/>
    </location>
</feature>
<dbReference type="Pfam" id="PF25772">
    <property type="entry name" value="HEAT_RRP12_N"/>
    <property type="match status" value="1"/>
</dbReference>
<feature type="domain" description="RRP12 N-terminal HEAT" evidence="6">
    <location>
        <begin position="15"/>
        <end position="246"/>
    </location>
</feature>
<dbReference type="InterPro" id="IPR052087">
    <property type="entry name" value="RRP12"/>
</dbReference>
<feature type="compositionally biased region" description="Polar residues" evidence="4">
    <location>
        <begin position="1467"/>
        <end position="1479"/>
    </location>
</feature>
<evidence type="ECO:0000313" key="7">
    <source>
        <dbReference type="EMBL" id="KAH6585830.1"/>
    </source>
</evidence>
<comment type="caution">
    <text evidence="7">The sequence shown here is derived from an EMBL/GenBank/DDBJ whole genome shotgun (WGS) entry which is preliminary data.</text>
</comment>
<accession>A0ABQ8ETC9</accession>
<dbReference type="Proteomes" id="UP001648503">
    <property type="component" value="Unassembled WGS sequence"/>
</dbReference>
<dbReference type="PANTHER" id="PTHR48287:SF1">
    <property type="entry name" value="ARM REPEAT SUPERFAMILY PROTEIN"/>
    <property type="match status" value="1"/>
</dbReference>
<evidence type="ECO:0000256" key="2">
    <source>
        <dbReference type="ARBA" id="ARBA00007690"/>
    </source>
</evidence>
<dbReference type="InterPro" id="IPR012978">
    <property type="entry name" value="HEAT_RRP12"/>
</dbReference>
<feature type="region of interest" description="Disordered" evidence="4">
    <location>
        <begin position="1141"/>
        <end position="1168"/>
    </location>
</feature>
<name>A0ABQ8ETC9_9FUNG</name>
<feature type="compositionally biased region" description="Acidic residues" evidence="4">
    <location>
        <begin position="1204"/>
        <end position="1216"/>
    </location>
</feature>
<proteinExistence type="inferred from homology"/>
<comment type="similarity">
    <text evidence="2">Belongs to the RRP12 family.</text>
</comment>
<evidence type="ECO:0000259" key="6">
    <source>
        <dbReference type="Pfam" id="PF25772"/>
    </source>
</evidence>
<evidence type="ECO:0008006" key="9">
    <source>
        <dbReference type="Google" id="ProtNLM"/>
    </source>
</evidence>
<evidence type="ECO:0000256" key="4">
    <source>
        <dbReference type="SAM" id="MobiDB-lite"/>
    </source>
</evidence>
<evidence type="ECO:0000256" key="1">
    <source>
        <dbReference type="ARBA" id="ARBA00004123"/>
    </source>
</evidence>
<dbReference type="EMBL" id="JAFCIX010000578">
    <property type="protein sequence ID" value="KAH6585830.1"/>
    <property type="molecule type" value="Genomic_DNA"/>
</dbReference>
<sequence length="1486" mass="164006">MDISDIFSKVRGNSSSGLENQRQVAVLLAAIEQTIQEQNEPLVPWAYFGALMTIVEQQQSVSQNSDTSNDSVALLSASVYLLAMVFPRISTNTLRLKFTQIADALVGLLESRSDQAPLLRSTISCLEYLLLAQDGPTWSSNDTCKQIFETLLFFTIDDRPKVRRIAVDVIHNIIKSVPPPSLFHPATSRAVDFCIRLIAEFLTATVGSSSKSSGSGDRSEAEEKVLCALAFLKSSIWIFATQAKTEKTRQMLDKLCVALLAIPARSSSVGNTILTQCVFQVFDALLGGKEPTGDSNEDTSSVLELTLLSTVVKRLLELSPYENDSTLTPAWLGIIADGFQCLSVAVCAHERDASNDSDEDAVEFCELEYPELVASLFDRIFKSMLEGATVKPAILQRATILLSVLSSQAVSNSMVTKAIQGVKDCDLLAMLSTLNGSLSNIHSRDAWGYILLVATSMIERVGRASPTLIAPTLSALFAFRDDRAYADSFPYKEELSRAINAAIQALGITTFSEMIPLNIENEFPDQPRRPYLLSSFHEALQSPVIVSQWEPTRIMGTHTIECCLVQLLPLATRMLEKAGSSWVENRQLEAKLHETLGIQIFQILPLICGLLPPDVESHFGKLAPHLGRLLQATPEQAYPNLPSQYDVRPILCECLQNLIGTYLELSNIATEADGDKAALAWHTDIADKAKAALKKISIYVNRFLSTLCNNYTTINPELIKVSKAKGQALQVLHEREIQHYEKTIRSFLLIADKNTVSEYFISMIKLLLEKQTALQMTPASSSHEGGVEAERLRMYAILDLMQLLIPFLPNELAQQSEADSPLHVLFKVLVGQLKDNDTTIQKKTYNALDLTLKHIAATSIDQRQLFECLFDEAVVSKVTSGTRRSRTRLIQHLCETLTDPTFLLEVIPEALPEVILTTKEASERSRDAAYLCLVSFGREMMKHADAVEAESSTSLHTLGSSLRQGLGLDVGQGGNDGDDTAMDMGQGPATHSSKVSLREYFLMVVAGLAATTSHMQSASIASLGRLLFEFSDLLDTELIGDLIKTVLMSMQSKNKEVIKAALGFIKVAIVCLPQELLEEDLETISVSILEHSREHKSHFKSKVRHIFERLIRKFSFEAIEGFVPESDKKLVINIRKRRERLKKQKAEQHKAARSGREDQGTDDRIEEDTLMTTTTTSAAAAAARKRIDMAKSKGFDHAVNGSESDMETDSDDDEAYVPEPLRNETRHVRSSGTLIHESNENDIVDFLDQSVISKVAAAPLRKGAKGGNRAKVDLQSHRAGQKQMHSFPTTSSGRLILNESEDGSGDEDTEMQSRQQDQESMQDHYKESLQSETAFVRTQDGRIKFLNKRKREDEESMETRSGAAAPSGDGAKNVGSRWTGGRNNRNPKTSGVDASAVNRMLGRQYKAKRAQGDVKKPGQADPHAYIPLSGHVVGNMHKSTRLDDSFKGILKAAQRGTHFGAKPKGNASETQNGKTFSRSKANKRHK</sequence>
<gene>
    <name evidence="7" type="ORF">BASA50_000991</name>
</gene>
<protein>
    <recommendedName>
        <fullName evidence="9">Ribosomal RNA-processing protein 12-like conserved domain-containing protein</fullName>
    </recommendedName>
</protein>